<keyword evidence="2" id="KW-1185">Reference proteome</keyword>
<dbReference type="PANTHER" id="PTHR11439:SF475">
    <property type="entry name" value="CYSTEINE-RICH RLK (RECEPTOR-LIKE PROTEIN KINASE) 8"/>
    <property type="match status" value="1"/>
</dbReference>
<dbReference type="PANTHER" id="PTHR11439">
    <property type="entry name" value="GAG-POL-RELATED RETROTRANSPOSON"/>
    <property type="match status" value="1"/>
</dbReference>
<evidence type="ECO:0000313" key="1">
    <source>
        <dbReference type="EnsemblPlants" id="Kaladp0068s0146.1.v1.1"/>
    </source>
</evidence>
<name>A0A7N0UHT5_KALFE</name>
<evidence type="ECO:0008006" key="3">
    <source>
        <dbReference type="Google" id="ProtNLM"/>
    </source>
</evidence>
<dbReference type="OMA" id="TIWLVEN"/>
<dbReference type="Gramene" id="Kaladp0068s0146.1.v1.1">
    <property type="protein sequence ID" value="Kaladp0068s0146.1.v1.1"/>
    <property type="gene ID" value="Kaladp0068s0146.v1.1"/>
</dbReference>
<protein>
    <recommendedName>
        <fullName evidence="3">Copia protein</fullName>
    </recommendedName>
</protein>
<accession>A0A7N0UHT5</accession>
<proteinExistence type="predicted"/>
<dbReference type="AlphaFoldDB" id="A0A7N0UHT5"/>
<dbReference type="CDD" id="cd09272">
    <property type="entry name" value="RNase_HI_RT_Ty1"/>
    <property type="match status" value="1"/>
</dbReference>
<sequence>IYYKRRGICELNDTCDVDYTGEHDTRRSIMGYAFNLVSCVKLLEDLYRPVNNVVNLYCDTNKSTIWLVENPFFHARTKHVKVHYHYKQDKVLLGDIKMKHITTGNQVVDIFTKDLNGVKFEELRRKFGMISSAALEESCR</sequence>
<organism evidence="1 2">
    <name type="scientific">Kalanchoe fedtschenkoi</name>
    <name type="common">Lavender scallops</name>
    <name type="synonym">South American air plant</name>
    <dbReference type="NCBI Taxonomy" id="63787"/>
    <lineage>
        <taxon>Eukaryota</taxon>
        <taxon>Viridiplantae</taxon>
        <taxon>Streptophyta</taxon>
        <taxon>Embryophyta</taxon>
        <taxon>Tracheophyta</taxon>
        <taxon>Spermatophyta</taxon>
        <taxon>Magnoliopsida</taxon>
        <taxon>eudicotyledons</taxon>
        <taxon>Gunneridae</taxon>
        <taxon>Pentapetalae</taxon>
        <taxon>Saxifragales</taxon>
        <taxon>Crassulaceae</taxon>
        <taxon>Kalanchoe</taxon>
    </lineage>
</organism>
<reference evidence="1" key="1">
    <citation type="submission" date="2021-01" db="UniProtKB">
        <authorList>
            <consortium name="EnsemblPlants"/>
        </authorList>
    </citation>
    <scope>IDENTIFICATION</scope>
</reference>
<dbReference type="Proteomes" id="UP000594263">
    <property type="component" value="Unplaced"/>
</dbReference>
<dbReference type="EnsemblPlants" id="Kaladp0068s0146.1.v1.1">
    <property type="protein sequence ID" value="Kaladp0068s0146.1.v1.1"/>
    <property type="gene ID" value="Kaladp0068s0146.v1.1"/>
</dbReference>
<evidence type="ECO:0000313" key="2">
    <source>
        <dbReference type="Proteomes" id="UP000594263"/>
    </source>
</evidence>